<evidence type="ECO:0000313" key="2">
    <source>
        <dbReference type="EMBL" id="AIG25403.1"/>
    </source>
</evidence>
<gene>
    <name evidence="2" type="ORF">BRLA_c010630</name>
</gene>
<dbReference type="PROSITE" id="PS51257">
    <property type="entry name" value="PROKAR_LIPOPROTEIN"/>
    <property type="match status" value="1"/>
</dbReference>
<protein>
    <submittedName>
        <fullName evidence="2">Major membrane immunogen, membrane-anchored lipoprotein</fullName>
    </submittedName>
</protein>
<feature type="chain" id="PRO_5039581022" evidence="1">
    <location>
        <begin position="19"/>
        <end position="290"/>
    </location>
</feature>
<dbReference type="Proteomes" id="UP000005850">
    <property type="component" value="Chromosome"/>
</dbReference>
<organism evidence="2 3">
    <name type="scientific">Brevibacillus laterosporus LMG 15441</name>
    <dbReference type="NCBI Taxonomy" id="1042163"/>
    <lineage>
        <taxon>Bacteria</taxon>
        <taxon>Bacillati</taxon>
        <taxon>Bacillota</taxon>
        <taxon>Bacilli</taxon>
        <taxon>Bacillales</taxon>
        <taxon>Paenibacillaceae</taxon>
        <taxon>Brevibacillus</taxon>
    </lineage>
</organism>
<reference evidence="2 3" key="1">
    <citation type="journal article" date="2011" name="J. Bacteriol.">
        <title>Genome sequence of Brevibacillus laterosporus LMG 15441, a pathogen of invertebrates.</title>
        <authorList>
            <person name="Djukic M."/>
            <person name="Poehlein A."/>
            <person name="Thurmer A."/>
            <person name="Daniel R."/>
        </authorList>
    </citation>
    <scope>NUCLEOTIDE SEQUENCE [LARGE SCALE GENOMIC DNA]</scope>
    <source>
        <strain evidence="2 3">LMG 15441</strain>
    </source>
</reference>
<evidence type="ECO:0000256" key="1">
    <source>
        <dbReference type="SAM" id="SignalP"/>
    </source>
</evidence>
<name>A0A075R2G6_BRELA</name>
<keyword evidence="3" id="KW-1185">Reference proteome</keyword>
<dbReference type="HOGENOM" id="CLU_054922_0_0_9"/>
<accession>A0A075R2G6</accession>
<feature type="signal peptide" evidence="1">
    <location>
        <begin position="1"/>
        <end position="18"/>
    </location>
</feature>
<dbReference type="STRING" id="1042163.BRLA_c010630"/>
<sequence>MKKLSLMMASVLAVSMLAGCGAATQPAPDKKTETAAPANATDKKMADGVYYAQQKNADADWNYAVVLDVKDGKITNVNWTGISKDAGPDKKTVSKDGKYGMKEKAKAQAEWHEQAEKVEKFLIEKQDPAAITVDNEGKTDAVSGVSIKINDFTALVTEALAAGPQQPGPYKDGAYHAEQPEFEKDWKYTADFTVLNGKIVAANWNAINEKGEADKKTQSKEGKYGMKEKAKAQAEWHEQAAKVEQALIEKQDPAAITVNNEGKTDAVSGVSIKVNDFVKLAEEALKDAKK</sequence>
<dbReference type="RefSeq" id="WP_003335066.1">
    <property type="nucleotide sequence ID" value="NZ_CP007806.1"/>
</dbReference>
<dbReference type="eggNOG" id="COG4939">
    <property type="taxonomic scope" value="Bacteria"/>
</dbReference>
<dbReference type="Gene3D" id="3.90.1010.20">
    <property type="match status" value="2"/>
</dbReference>
<dbReference type="EMBL" id="CP007806">
    <property type="protein sequence ID" value="AIG25403.1"/>
    <property type="molecule type" value="Genomic_DNA"/>
</dbReference>
<keyword evidence="2" id="KW-0449">Lipoprotein</keyword>
<dbReference type="KEGG" id="blr:BRLA_c010630"/>
<proteinExistence type="predicted"/>
<evidence type="ECO:0000313" key="3">
    <source>
        <dbReference type="Proteomes" id="UP000005850"/>
    </source>
</evidence>
<dbReference type="AlphaFoldDB" id="A0A075R2G6"/>
<keyword evidence="1" id="KW-0732">Signal</keyword>